<accession>A0A0D2CT01</accession>
<feature type="compositionally biased region" description="Basic and acidic residues" evidence="1">
    <location>
        <begin position="200"/>
        <end position="212"/>
    </location>
</feature>
<evidence type="ECO:0000256" key="2">
    <source>
        <dbReference type="SAM" id="Phobius"/>
    </source>
</evidence>
<protein>
    <submittedName>
        <fullName evidence="3">Uncharacterized protein</fullName>
    </submittedName>
</protein>
<gene>
    <name evidence="3" type="ORF">PV04_04265</name>
</gene>
<dbReference type="Proteomes" id="UP000054266">
    <property type="component" value="Unassembled WGS sequence"/>
</dbReference>
<keyword evidence="2" id="KW-1133">Transmembrane helix</keyword>
<feature type="region of interest" description="Disordered" evidence="1">
    <location>
        <begin position="155"/>
        <end position="222"/>
    </location>
</feature>
<feature type="compositionally biased region" description="Basic residues" evidence="1">
    <location>
        <begin position="213"/>
        <end position="222"/>
    </location>
</feature>
<dbReference type="HOGENOM" id="CLU_1245222_0_0_1"/>
<organism evidence="3 4">
    <name type="scientific">Phialophora macrospora</name>
    <dbReference type="NCBI Taxonomy" id="1851006"/>
    <lineage>
        <taxon>Eukaryota</taxon>
        <taxon>Fungi</taxon>
        <taxon>Dikarya</taxon>
        <taxon>Ascomycota</taxon>
        <taxon>Pezizomycotina</taxon>
        <taxon>Eurotiomycetes</taxon>
        <taxon>Chaetothyriomycetidae</taxon>
        <taxon>Chaetothyriales</taxon>
        <taxon>Herpotrichiellaceae</taxon>
        <taxon>Phialophora</taxon>
    </lineage>
</organism>
<keyword evidence="4" id="KW-1185">Reference proteome</keyword>
<evidence type="ECO:0000313" key="3">
    <source>
        <dbReference type="EMBL" id="KIW68311.1"/>
    </source>
</evidence>
<keyword evidence="2" id="KW-0812">Transmembrane</keyword>
<reference evidence="3 4" key="1">
    <citation type="submission" date="2015-01" db="EMBL/GenBank/DDBJ databases">
        <title>The Genome Sequence of Capronia semiimmersa CBS27337.</title>
        <authorList>
            <consortium name="The Broad Institute Genomics Platform"/>
            <person name="Cuomo C."/>
            <person name="de Hoog S."/>
            <person name="Gorbushina A."/>
            <person name="Stielow B."/>
            <person name="Teixiera M."/>
            <person name="Abouelleil A."/>
            <person name="Chapman S.B."/>
            <person name="Priest M."/>
            <person name="Young S.K."/>
            <person name="Wortman J."/>
            <person name="Nusbaum C."/>
            <person name="Birren B."/>
        </authorList>
    </citation>
    <scope>NUCLEOTIDE SEQUENCE [LARGE SCALE GENOMIC DNA]</scope>
    <source>
        <strain evidence="3 4">CBS 27337</strain>
    </source>
</reference>
<sequence>MPPTSRHRTQTLLQTRVTIIPHNGQEPTIWLFLIVICGITGLAIISVLIGCLVVNCCKPRRNRKLIESKEAADIEWIGQAQNGSIPTLVDEEDEIIEQRTANLMTVAAFAGREQKQYLHHKKMKLSKNRKSSSIMMPVTMAELKRWAVRSVTGCDGNHLEQQPAPKPVSQTVVVSASSLQPPPHLDHNRDTSTDYQEPAKLIEEIQSNDKRASRGKQRRVLS</sequence>
<name>A0A0D2CT01_9EURO</name>
<dbReference type="EMBL" id="KN846958">
    <property type="protein sequence ID" value="KIW68311.1"/>
    <property type="molecule type" value="Genomic_DNA"/>
</dbReference>
<dbReference type="EMBL" id="KN846958">
    <property type="protein sequence ID" value="KIW68312.1"/>
    <property type="molecule type" value="Genomic_DNA"/>
</dbReference>
<proteinExistence type="predicted"/>
<keyword evidence="2" id="KW-0472">Membrane</keyword>
<evidence type="ECO:0000256" key="1">
    <source>
        <dbReference type="SAM" id="MobiDB-lite"/>
    </source>
</evidence>
<feature type="transmembrane region" description="Helical" evidence="2">
    <location>
        <begin position="29"/>
        <end position="54"/>
    </location>
</feature>
<evidence type="ECO:0000313" key="4">
    <source>
        <dbReference type="Proteomes" id="UP000054266"/>
    </source>
</evidence>
<feature type="compositionally biased region" description="Polar residues" evidence="1">
    <location>
        <begin position="168"/>
        <end position="179"/>
    </location>
</feature>
<dbReference type="AlphaFoldDB" id="A0A0D2CT01"/>